<dbReference type="NCBIfam" id="NF005853">
    <property type="entry name" value="PRK07774.1"/>
    <property type="match status" value="1"/>
</dbReference>
<organism evidence="3 4">
    <name type="scientific">Mycobacterium simiae</name>
    <name type="common">Mycobacterium habana</name>
    <dbReference type="NCBI Taxonomy" id="1784"/>
    <lineage>
        <taxon>Bacteria</taxon>
        <taxon>Bacillati</taxon>
        <taxon>Actinomycetota</taxon>
        <taxon>Actinomycetes</taxon>
        <taxon>Mycobacteriales</taxon>
        <taxon>Mycobacteriaceae</taxon>
        <taxon>Mycobacterium</taxon>
        <taxon>Mycobacterium simiae complex</taxon>
    </lineage>
</organism>
<dbReference type="Pfam" id="PF13561">
    <property type="entry name" value="adh_short_C2"/>
    <property type="match status" value="1"/>
</dbReference>
<dbReference type="PRINTS" id="PR00080">
    <property type="entry name" value="SDRFAMILY"/>
</dbReference>
<dbReference type="NCBIfam" id="NF005559">
    <property type="entry name" value="PRK07231.1"/>
    <property type="match status" value="1"/>
</dbReference>
<name>A0A5B1BIX1_MYCSI</name>
<dbReference type="GO" id="GO:0030497">
    <property type="term" value="P:fatty acid elongation"/>
    <property type="evidence" value="ECO:0007669"/>
    <property type="project" value="TreeGrafter"/>
</dbReference>
<gene>
    <name evidence="3" type="ORF">F0Q45_19640</name>
</gene>
<accession>A0A5B1BIX1</accession>
<dbReference type="PANTHER" id="PTHR42760:SF40">
    <property type="entry name" value="3-OXOACYL-[ACYL-CARRIER-PROTEIN] REDUCTASE, CHLOROPLASTIC"/>
    <property type="match status" value="1"/>
</dbReference>
<dbReference type="PANTHER" id="PTHR42760">
    <property type="entry name" value="SHORT-CHAIN DEHYDROGENASES/REDUCTASES FAMILY MEMBER"/>
    <property type="match status" value="1"/>
</dbReference>
<comment type="similarity">
    <text evidence="1">Belongs to the short-chain dehydrogenases/reductases (SDR) family.</text>
</comment>
<dbReference type="FunFam" id="3.40.50.720:FF:000084">
    <property type="entry name" value="Short-chain dehydrogenase reductase"/>
    <property type="match status" value="1"/>
</dbReference>
<evidence type="ECO:0000256" key="2">
    <source>
        <dbReference type="ARBA" id="ARBA00023002"/>
    </source>
</evidence>
<reference evidence="3 4" key="1">
    <citation type="submission" date="2019-09" db="EMBL/GenBank/DDBJ databases">
        <title>Report of infection by Mycobacterium simiae a patient suffering from pulmonary tuberculosis.</title>
        <authorList>
            <person name="Mohanty P.S."/>
            <person name="Bansal A.K."/>
            <person name="Singh H."/>
            <person name="Sharma S."/>
            <person name="Patil S.A."/>
            <person name="Upadhaya P."/>
            <person name="Singh P.K."/>
            <person name="Kumar D."/>
            <person name="Kumar S."/>
            <person name="Singh R.K."/>
            <person name="Chaudhary B."/>
        </authorList>
    </citation>
    <scope>NUCLEOTIDE SEQUENCE [LARGE SCALE GENOMIC DNA]</scope>
    <source>
        <strain evidence="3 4">JAL-560-SIM</strain>
    </source>
</reference>
<dbReference type="Proteomes" id="UP000324701">
    <property type="component" value="Unassembled WGS sequence"/>
</dbReference>
<dbReference type="Gene3D" id="3.40.50.720">
    <property type="entry name" value="NAD(P)-binding Rossmann-like Domain"/>
    <property type="match status" value="1"/>
</dbReference>
<dbReference type="SUPFAM" id="SSF51735">
    <property type="entry name" value="NAD(P)-binding Rossmann-fold domains"/>
    <property type="match status" value="1"/>
</dbReference>
<dbReference type="PRINTS" id="PR00081">
    <property type="entry name" value="GDHRDH"/>
</dbReference>
<sequence length="289" mass="30826">MRRSAVTSSPALAGRWGCSVSRSTWKPNSLRQQKSRGDSVARFEDRVAIVTGAAQGIGQAYAEALAREGASVVVADINAHAAKQVAKQIVGTGGTAIHVPVDVSDEDSAKSMAEHAVSEFGGIDYLVNNAAIYGGMKLDLLLTVPWDYYQKFMSVNHDGVLVCTRAVYKKMAERGGGAIVNQSSTAAWLYSNFYGLAKVGVNGLTQQLSRELGGMKIRINAIAPGPIDTEATRTVTPGELVKHMVNQIPLSRLGTPKDLVGMCLFLLSDEASWITGQIFNVDGGQIIRS</sequence>
<keyword evidence="4" id="KW-1185">Reference proteome</keyword>
<dbReference type="GO" id="GO:0016616">
    <property type="term" value="F:oxidoreductase activity, acting on the CH-OH group of donors, NAD or NADP as acceptor"/>
    <property type="evidence" value="ECO:0007669"/>
    <property type="project" value="TreeGrafter"/>
</dbReference>
<dbReference type="OrthoDB" id="517007at2"/>
<dbReference type="AlphaFoldDB" id="A0A5B1BIX1"/>
<dbReference type="CDD" id="cd05233">
    <property type="entry name" value="SDR_c"/>
    <property type="match status" value="1"/>
</dbReference>
<evidence type="ECO:0000256" key="1">
    <source>
        <dbReference type="ARBA" id="ARBA00006484"/>
    </source>
</evidence>
<dbReference type="InterPro" id="IPR002347">
    <property type="entry name" value="SDR_fam"/>
</dbReference>
<dbReference type="EMBL" id="VTZN01000144">
    <property type="protein sequence ID" value="KAA1248607.1"/>
    <property type="molecule type" value="Genomic_DNA"/>
</dbReference>
<proteinExistence type="inferred from homology"/>
<comment type="caution">
    <text evidence="3">The sequence shown here is derived from an EMBL/GenBank/DDBJ whole genome shotgun (WGS) entry which is preliminary data.</text>
</comment>
<keyword evidence="2" id="KW-0560">Oxidoreductase</keyword>
<dbReference type="InterPro" id="IPR036291">
    <property type="entry name" value="NAD(P)-bd_dom_sf"/>
</dbReference>
<protein>
    <submittedName>
        <fullName evidence="3">SDR family oxidoreductase</fullName>
    </submittedName>
</protein>
<evidence type="ECO:0000313" key="4">
    <source>
        <dbReference type="Proteomes" id="UP000324701"/>
    </source>
</evidence>
<evidence type="ECO:0000313" key="3">
    <source>
        <dbReference type="EMBL" id="KAA1248607.1"/>
    </source>
</evidence>